<dbReference type="EMBL" id="JBHSEL010000031">
    <property type="protein sequence ID" value="MFC4624190.1"/>
    <property type="molecule type" value="Genomic_DNA"/>
</dbReference>
<sequence>MQKLFMMLVTASMVLGTNGAYACAFDKDWKQCMEHCTEAGEVLYPFCALGHTAPRLET</sequence>
<dbReference type="PROSITE" id="PS51257">
    <property type="entry name" value="PROKAR_LIPOPROTEIN"/>
    <property type="match status" value="1"/>
</dbReference>
<keyword evidence="3" id="KW-1185">Reference proteome</keyword>
<evidence type="ECO:0000256" key="1">
    <source>
        <dbReference type="SAM" id="SignalP"/>
    </source>
</evidence>
<reference evidence="3" key="1">
    <citation type="journal article" date="2019" name="Int. J. Syst. Evol. Microbiol.">
        <title>The Global Catalogue of Microorganisms (GCM) 10K type strain sequencing project: providing services to taxonomists for standard genome sequencing and annotation.</title>
        <authorList>
            <consortium name="The Broad Institute Genomics Platform"/>
            <consortium name="The Broad Institute Genome Sequencing Center for Infectious Disease"/>
            <person name="Wu L."/>
            <person name="Ma J."/>
        </authorList>
    </citation>
    <scope>NUCLEOTIDE SEQUENCE [LARGE SCALE GENOMIC DNA]</scope>
    <source>
        <strain evidence="3">CGMCC 1.15731</strain>
    </source>
</reference>
<feature type="chain" id="PRO_5045180847" evidence="1">
    <location>
        <begin position="23"/>
        <end position="58"/>
    </location>
</feature>
<protein>
    <submittedName>
        <fullName evidence="2">Uncharacterized protein</fullName>
    </submittedName>
</protein>
<gene>
    <name evidence="2" type="ORF">ACFO1V_02935</name>
</gene>
<dbReference type="RefSeq" id="WP_374832371.1">
    <property type="nucleotide sequence ID" value="NZ_JBHEEZ010000014.1"/>
</dbReference>
<proteinExistence type="predicted"/>
<evidence type="ECO:0000313" key="3">
    <source>
        <dbReference type="Proteomes" id="UP001596042"/>
    </source>
</evidence>
<accession>A0ABV9H553</accession>
<dbReference type="Proteomes" id="UP001596042">
    <property type="component" value="Unassembled WGS sequence"/>
</dbReference>
<organism evidence="2 3">
    <name type="scientific">Daeguia caeni</name>
    <dbReference type="NCBI Taxonomy" id="439612"/>
    <lineage>
        <taxon>Bacteria</taxon>
        <taxon>Pseudomonadati</taxon>
        <taxon>Pseudomonadota</taxon>
        <taxon>Alphaproteobacteria</taxon>
        <taxon>Hyphomicrobiales</taxon>
        <taxon>Brucellaceae</taxon>
        <taxon>Daeguia</taxon>
    </lineage>
</organism>
<evidence type="ECO:0000313" key="2">
    <source>
        <dbReference type="EMBL" id="MFC4624190.1"/>
    </source>
</evidence>
<keyword evidence="1" id="KW-0732">Signal</keyword>
<feature type="signal peptide" evidence="1">
    <location>
        <begin position="1"/>
        <end position="22"/>
    </location>
</feature>
<comment type="caution">
    <text evidence="2">The sequence shown here is derived from an EMBL/GenBank/DDBJ whole genome shotgun (WGS) entry which is preliminary data.</text>
</comment>
<name>A0ABV9H553_9HYPH</name>